<evidence type="ECO:0000313" key="1">
    <source>
        <dbReference type="EMBL" id="SUE34586.1"/>
    </source>
</evidence>
<name>A0A379MT43_9BACT</name>
<accession>A0A379MT43</accession>
<organism evidence="1 2">
    <name type="scientific">Rikenella microfusus</name>
    <dbReference type="NCBI Taxonomy" id="28139"/>
    <lineage>
        <taxon>Bacteria</taxon>
        <taxon>Pseudomonadati</taxon>
        <taxon>Bacteroidota</taxon>
        <taxon>Bacteroidia</taxon>
        <taxon>Bacteroidales</taxon>
        <taxon>Rikenellaceae</taxon>
        <taxon>Rikenella</taxon>
    </lineage>
</organism>
<dbReference type="Proteomes" id="UP000255233">
    <property type="component" value="Unassembled WGS sequence"/>
</dbReference>
<proteinExistence type="predicted"/>
<reference evidence="1 2" key="1">
    <citation type="submission" date="2018-06" db="EMBL/GenBank/DDBJ databases">
        <authorList>
            <consortium name="Pathogen Informatics"/>
            <person name="Doyle S."/>
        </authorList>
    </citation>
    <scope>NUCLEOTIDE SEQUENCE [LARGE SCALE GENOMIC DNA]</scope>
    <source>
        <strain evidence="1 2">NCTC11190</strain>
    </source>
</reference>
<dbReference type="AlphaFoldDB" id="A0A379MT43"/>
<gene>
    <name evidence="1" type="ORF">NCTC11190_01818</name>
</gene>
<dbReference type="STRING" id="880526.GCA_000427365_02002"/>
<keyword evidence="2" id="KW-1185">Reference proteome</keyword>
<sequence length="84" mass="8731">MLSAGGALLIGTGAVMSYLKAQQPEQQMSDLTLANMEVIALGLDQHTEVICRGSGNCKLKCPNCGKFDFGPGHFAGSHSCGIGF</sequence>
<protein>
    <submittedName>
        <fullName evidence="1">Uncharacterized protein</fullName>
    </submittedName>
</protein>
<dbReference type="EMBL" id="UGVL01000001">
    <property type="protein sequence ID" value="SUE34586.1"/>
    <property type="molecule type" value="Genomic_DNA"/>
</dbReference>
<dbReference type="RefSeq" id="WP_037291876.1">
    <property type="nucleotide sequence ID" value="NZ_UGVL01000001.1"/>
</dbReference>
<evidence type="ECO:0000313" key="2">
    <source>
        <dbReference type="Proteomes" id="UP000255233"/>
    </source>
</evidence>